<dbReference type="EMBL" id="SAUN01000001">
    <property type="protein sequence ID" value="RVX42635.1"/>
    <property type="molecule type" value="Genomic_DNA"/>
</dbReference>
<organism evidence="2 3">
    <name type="scientific">Nonomuraea polychroma</name>
    <dbReference type="NCBI Taxonomy" id="46176"/>
    <lineage>
        <taxon>Bacteria</taxon>
        <taxon>Bacillati</taxon>
        <taxon>Actinomycetota</taxon>
        <taxon>Actinomycetes</taxon>
        <taxon>Streptosporangiales</taxon>
        <taxon>Streptosporangiaceae</taxon>
        <taxon>Nonomuraea</taxon>
    </lineage>
</organism>
<dbReference type="OrthoDB" id="3373298at2"/>
<comment type="caution">
    <text evidence="2">The sequence shown here is derived from an EMBL/GenBank/DDBJ whole genome shotgun (WGS) entry which is preliminary data.</text>
</comment>
<evidence type="ECO:0000256" key="1">
    <source>
        <dbReference type="SAM" id="MobiDB-lite"/>
    </source>
</evidence>
<dbReference type="AlphaFoldDB" id="A0A438MAG7"/>
<feature type="region of interest" description="Disordered" evidence="1">
    <location>
        <begin position="107"/>
        <end position="155"/>
    </location>
</feature>
<feature type="region of interest" description="Disordered" evidence="1">
    <location>
        <begin position="323"/>
        <end position="342"/>
    </location>
</feature>
<evidence type="ECO:0000313" key="2">
    <source>
        <dbReference type="EMBL" id="RVX42635.1"/>
    </source>
</evidence>
<dbReference type="RefSeq" id="WP_127934689.1">
    <property type="nucleotide sequence ID" value="NZ_SAUN01000001.1"/>
</dbReference>
<proteinExistence type="predicted"/>
<name>A0A438MAG7_9ACTN</name>
<evidence type="ECO:0000313" key="3">
    <source>
        <dbReference type="Proteomes" id="UP000284824"/>
    </source>
</evidence>
<dbReference type="Proteomes" id="UP000284824">
    <property type="component" value="Unassembled WGS sequence"/>
</dbReference>
<gene>
    <name evidence="2" type="ORF">EDD27_5271</name>
</gene>
<protein>
    <submittedName>
        <fullName evidence="2">Uncharacterized protein</fullName>
    </submittedName>
</protein>
<sequence length="379" mass="40890">MGLTEWLMREAARDPRPLVVSVPYGTRTRLHVEAELAGRGWVTARSPAEAGMLVVCGDPGEEPAQAVRRVWADLPTPRALVELPSVSDAASVAQALDMGKVRLADARAQRRDAAERLSQPWRPDADEQAHGPEGGHSAHGGHDHHMGSPGGLKMAERADDRDGLKLDRLHLPLGPVLTDWPGGLVVETAVQGDVIQHATVKVVDGISRDGEGSFWDAPWLEAMRGRPITRGQAERRRAASHLDSLGRLLAVAGWPAEAARARRLRDRALAGASLPQLAPTFNRFAGRVGGSWILRWMLRDVGDVGRRVRVWLTETRTALDALADDSPLADDRGPRGPVSERPSARLLTELPDLLAGAELAAARLIVAGLDPDVEQVLHA</sequence>
<keyword evidence="3" id="KW-1185">Reference proteome</keyword>
<reference evidence="2 3" key="1">
    <citation type="submission" date="2019-01" db="EMBL/GenBank/DDBJ databases">
        <title>Sequencing the genomes of 1000 actinobacteria strains.</title>
        <authorList>
            <person name="Klenk H.-P."/>
        </authorList>
    </citation>
    <scope>NUCLEOTIDE SEQUENCE [LARGE SCALE GENOMIC DNA]</scope>
    <source>
        <strain evidence="2 3">DSM 43925</strain>
    </source>
</reference>
<accession>A0A438MAG7</accession>